<feature type="domain" description="Peptidase M13 C-terminal" evidence="1">
    <location>
        <begin position="14"/>
        <end position="78"/>
    </location>
</feature>
<protein>
    <recommendedName>
        <fullName evidence="1">Peptidase M13 C-terminal domain-containing protein</fullName>
    </recommendedName>
</protein>
<gene>
    <name evidence="2" type="ORF">CGOC_LOCUS4634</name>
</gene>
<dbReference type="AlphaFoldDB" id="A0A3P6RT98"/>
<organism evidence="2 3">
    <name type="scientific">Cylicostephanus goldi</name>
    <name type="common">Nematode worm</name>
    <dbReference type="NCBI Taxonomy" id="71465"/>
    <lineage>
        <taxon>Eukaryota</taxon>
        <taxon>Metazoa</taxon>
        <taxon>Ecdysozoa</taxon>
        <taxon>Nematoda</taxon>
        <taxon>Chromadorea</taxon>
        <taxon>Rhabditida</taxon>
        <taxon>Rhabditina</taxon>
        <taxon>Rhabditomorpha</taxon>
        <taxon>Strongyloidea</taxon>
        <taxon>Strongylidae</taxon>
        <taxon>Cylicostephanus</taxon>
    </lineage>
</organism>
<dbReference type="Pfam" id="PF01431">
    <property type="entry name" value="Peptidase_M13"/>
    <property type="match status" value="1"/>
</dbReference>
<evidence type="ECO:0000259" key="1">
    <source>
        <dbReference type="Pfam" id="PF01431"/>
    </source>
</evidence>
<dbReference type="GO" id="GO:0004222">
    <property type="term" value="F:metalloendopeptidase activity"/>
    <property type="evidence" value="ECO:0007669"/>
    <property type="project" value="InterPro"/>
</dbReference>
<dbReference type="InterPro" id="IPR024079">
    <property type="entry name" value="MetalloPept_cat_dom_sf"/>
</dbReference>
<dbReference type="InterPro" id="IPR000718">
    <property type="entry name" value="Peptidase_M13"/>
</dbReference>
<reference evidence="2 3" key="1">
    <citation type="submission" date="2018-11" db="EMBL/GenBank/DDBJ databases">
        <authorList>
            <consortium name="Pathogen Informatics"/>
        </authorList>
    </citation>
    <scope>NUCLEOTIDE SEQUENCE [LARGE SCALE GENOMIC DNA]</scope>
</reference>
<dbReference type="PANTHER" id="PTHR11733">
    <property type="entry name" value="ZINC METALLOPROTEASE FAMILY M13 NEPRILYSIN-RELATED"/>
    <property type="match status" value="1"/>
</dbReference>
<dbReference type="SUPFAM" id="SSF55486">
    <property type="entry name" value="Metalloproteases ('zincins'), catalytic domain"/>
    <property type="match status" value="1"/>
</dbReference>
<evidence type="ECO:0000313" key="2">
    <source>
        <dbReference type="EMBL" id="VDK59363.1"/>
    </source>
</evidence>
<dbReference type="Proteomes" id="UP000271889">
    <property type="component" value="Unassembled WGS sequence"/>
</dbReference>
<proteinExistence type="predicted"/>
<dbReference type="EMBL" id="UYRV01013051">
    <property type="protein sequence ID" value="VDK59363.1"/>
    <property type="molecule type" value="Genomic_DNA"/>
</dbReference>
<accession>A0A3P6RT98</accession>
<evidence type="ECO:0000313" key="3">
    <source>
        <dbReference type="Proteomes" id="UP000271889"/>
    </source>
</evidence>
<keyword evidence="3" id="KW-1185">Reference proteome</keyword>
<dbReference type="GO" id="GO:0005886">
    <property type="term" value="C:plasma membrane"/>
    <property type="evidence" value="ECO:0007669"/>
    <property type="project" value="TreeGrafter"/>
</dbReference>
<dbReference type="PROSITE" id="PS51885">
    <property type="entry name" value="NEPRILYSIN"/>
    <property type="match status" value="1"/>
</dbReference>
<sequence length="82" mass="9444">MTCSFYVSRCFTFRALNYGGIGAVVGHEMTHGFDNEGRFHDAFGEPRNWWNEEVKKEYVKRAQCLIDQYGKIEVAALTGELF</sequence>
<dbReference type="Gene3D" id="3.40.390.10">
    <property type="entry name" value="Collagenase (Catalytic Domain)"/>
    <property type="match status" value="1"/>
</dbReference>
<name>A0A3P6RT98_CYLGO</name>
<dbReference type="OrthoDB" id="5871205at2759"/>
<dbReference type="GO" id="GO:0016485">
    <property type="term" value="P:protein processing"/>
    <property type="evidence" value="ECO:0007669"/>
    <property type="project" value="TreeGrafter"/>
</dbReference>
<dbReference type="PANTHER" id="PTHR11733:SF237">
    <property type="entry name" value="NEPRILYSIN-LIKE 4"/>
    <property type="match status" value="1"/>
</dbReference>
<dbReference type="InterPro" id="IPR018497">
    <property type="entry name" value="Peptidase_M13_C"/>
</dbReference>